<sequence length="158" mass="18121">MARYEDTNKLNKKVELPFQFHLKTSMTYIDLVIVLGCKFKFYFTNRTSETLKSMGTSVDSGEITTTMTCCNKETGAGKKHQQRTRGIWLCATGGGHIQMWQPLYQSEGPSQVFLLTLTWLVAAFGKESRERWKEITLSYDNMCHLNNLKVAREDLPLP</sequence>
<dbReference type="InParanoid" id="A0A1X7T5N6"/>
<organism evidence="1">
    <name type="scientific">Amphimedon queenslandica</name>
    <name type="common">Sponge</name>
    <dbReference type="NCBI Taxonomy" id="400682"/>
    <lineage>
        <taxon>Eukaryota</taxon>
        <taxon>Metazoa</taxon>
        <taxon>Porifera</taxon>
        <taxon>Demospongiae</taxon>
        <taxon>Heteroscleromorpha</taxon>
        <taxon>Haplosclerida</taxon>
        <taxon>Niphatidae</taxon>
        <taxon>Amphimedon</taxon>
    </lineage>
</organism>
<name>A0A1X7T5N6_AMPQE</name>
<reference evidence="1" key="1">
    <citation type="submission" date="2017-05" db="UniProtKB">
        <authorList>
            <consortium name="EnsemblMetazoa"/>
        </authorList>
    </citation>
    <scope>IDENTIFICATION</scope>
</reference>
<protein>
    <submittedName>
        <fullName evidence="1">Uncharacterized protein</fullName>
    </submittedName>
</protein>
<evidence type="ECO:0000313" key="1">
    <source>
        <dbReference type="EnsemblMetazoa" id="Aqu2.1.09690_001"/>
    </source>
</evidence>
<dbReference type="OrthoDB" id="10011386at2759"/>
<dbReference type="AlphaFoldDB" id="A0A1X7T5N6"/>
<dbReference type="EnsemblMetazoa" id="Aqu2.1.09690_001">
    <property type="protein sequence ID" value="Aqu2.1.09690_001"/>
    <property type="gene ID" value="Aqu2.1.09690"/>
</dbReference>
<accession>A0A1X7T5N6</accession>
<proteinExistence type="predicted"/>